<evidence type="ECO:0000256" key="1">
    <source>
        <dbReference type="ARBA" id="ARBA00004305"/>
    </source>
</evidence>
<comment type="catalytic activity">
    <reaction evidence="10">
        <text>tRNA(Leu) + L-leucine + ATP = L-leucyl-tRNA(Leu) + AMP + diphosphate</text>
        <dbReference type="Rhea" id="RHEA:11688"/>
        <dbReference type="Rhea" id="RHEA-COMP:9613"/>
        <dbReference type="Rhea" id="RHEA-COMP:9622"/>
        <dbReference type="ChEBI" id="CHEBI:30616"/>
        <dbReference type="ChEBI" id="CHEBI:33019"/>
        <dbReference type="ChEBI" id="CHEBI:57427"/>
        <dbReference type="ChEBI" id="CHEBI:78442"/>
        <dbReference type="ChEBI" id="CHEBI:78494"/>
        <dbReference type="ChEBI" id="CHEBI:456215"/>
        <dbReference type="EC" id="6.1.1.4"/>
    </reaction>
</comment>
<sequence length="902" mass="102960">MLRLLSHSRCPSLKSRIFSICPRQSITPQRLSSTILPTYEPASIEKKWQQRWATEPRSLSEDKPAYYALTMFPYPSGYLHMGHVRVYTLSDAISRVKRLQGHNVFQPMGWDSFGLPAENAALDRGVQPQGWTKENIQHMKSQLIRLGTHFDWENELSTCDPEYYKWTQWLFLELYKKGMAYQKEAQVNWDPIDQTVLANEQVDGEGRSWRSGAVVEKKMMRQWFFRITQYADVLSEGLDQLKGWPDTLLQKNWIGKSQGLTLRFDLEQTPQHDGIPTNISVFTTRADTLFGVSFVAIAADHPQLKDIVPRHLHADVLPLCKDMSSKDVEERRGQGVFTGTYAVHPYVPVWAADYVLSQYGTGAVMGVPAHDERDYQFAKKYDLPVIPVIKNPNLEGEGAYEGQGEVFGSEWIDGMDSVEARERVIKRAQDDGLGQATTSFKLRDWLVSRQRYWGAPIPMIHCTDCGVVPVPEEDLPVLLPDEVDFKGSRSSPLANMEEWYNCKCPKCNKTAKRELDTMDTFVDSSWYFLRFPDAKNDREAFSKKRNESFLPVDVYIGGIEHAILHLLYSRFIHRFLHDQKHTVAEEPFVNLITQGMVHGRTYKDHNGKFLKPEEVTDPHGQEPKDMKTGLPVVLSSEKMSKSKYNGVDPQPIIDKYGADTVRTFMLFKAPVENVLEWDIHGIIGAHRWLSRIWSLVHTQTCIPSPHSTVLEAIEKASEEERDLMSQVQTHVRAMNECVSVERHGFNVAVANLMKLSNLISDAPEKVKGGLVYTLSLRCLLVLLTPIAPHIGHELWDASNAFWREKFGLNYETTWAGSFHGGKENKLSEQRWPVEDEKLIVSKDHVYAVMINAKKRGTISVSQTSDEEETRKLVEQTDTYKKYVGDKAVKKVIIKGSVINIVL</sequence>
<dbReference type="CDD" id="cd00812">
    <property type="entry name" value="LeuRS_core"/>
    <property type="match status" value="1"/>
</dbReference>
<dbReference type="InterPro" id="IPR001412">
    <property type="entry name" value="aa-tRNA-synth_I_CS"/>
</dbReference>
<dbReference type="PANTHER" id="PTHR43740:SF2">
    <property type="entry name" value="LEUCINE--TRNA LIGASE, MITOCHONDRIAL"/>
    <property type="match status" value="1"/>
</dbReference>
<dbReference type="GO" id="GO:0005524">
    <property type="term" value="F:ATP binding"/>
    <property type="evidence" value="ECO:0007669"/>
    <property type="project" value="UniProtKB-KW"/>
</dbReference>
<proteinExistence type="inferred from homology"/>
<dbReference type="FunFam" id="3.40.50.620:FF:000003">
    <property type="entry name" value="Leucine--tRNA ligase"/>
    <property type="match status" value="1"/>
</dbReference>
<evidence type="ECO:0000256" key="3">
    <source>
        <dbReference type="ARBA" id="ARBA00013164"/>
    </source>
</evidence>
<dbReference type="EMBL" id="MDYQ01000017">
    <property type="protein sequence ID" value="PRP87827.1"/>
    <property type="molecule type" value="Genomic_DNA"/>
</dbReference>
<dbReference type="NCBIfam" id="TIGR00396">
    <property type="entry name" value="leuS_bact"/>
    <property type="match status" value="1"/>
</dbReference>
<dbReference type="InParanoid" id="A0A2P6NV34"/>
<dbReference type="Pfam" id="PF00133">
    <property type="entry name" value="tRNA-synt_1"/>
    <property type="match status" value="3"/>
</dbReference>
<evidence type="ECO:0000256" key="11">
    <source>
        <dbReference type="RuleBase" id="RU363035"/>
    </source>
</evidence>
<feature type="domain" description="Aminoacyl-tRNA synthetase class Ia" evidence="12">
    <location>
        <begin position="442"/>
        <end position="620"/>
    </location>
</feature>
<dbReference type="GO" id="GO:0005759">
    <property type="term" value="C:mitochondrial matrix"/>
    <property type="evidence" value="ECO:0007669"/>
    <property type="project" value="UniProtKB-SubCell"/>
</dbReference>
<evidence type="ECO:0000256" key="2">
    <source>
        <dbReference type="ARBA" id="ARBA00005594"/>
    </source>
</evidence>
<evidence type="ECO:0000256" key="10">
    <source>
        <dbReference type="ARBA" id="ARBA00047469"/>
    </source>
</evidence>
<dbReference type="Pfam" id="PF08264">
    <property type="entry name" value="Anticodon_1"/>
    <property type="match status" value="1"/>
</dbReference>
<dbReference type="SUPFAM" id="SSF52374">
    <property type="entry name" value="Nucleotidylyl transferase"/>
    <property type="match status" value="1"/>
</dbReference>
<dbReference type="GO" id="GO:0004823">
    <property type="term" value="F:leucine-tRNA ligase activity"/>
    <property type="evidence" value="ECO:0007669"/>
    <property type="project" value="UniProtKB-EC"/>
</dbReference>
<protein>
    <recommendedName>
        <fullName evidence="3">leucine--tRNA ligase</fullName>
        <ecNumber evidence="3">6.1.1.4</ecNumber>
    </recommendedName>
    <alternativeName>
        <fullName evidence="9">Leucyl-tRNA synthetase</fullName>
    </alternativeName>
</protein>
<organism evidence="15 16">
    <name type="scientific">Planoprotostelium fungivorum</name>
    <dbReference type="NCBI Taxonomy" id="1890364"/>
    <lineage>
        <taxon>Eukaryota</taxon>
        <taxon>Amoebozoa</taxon>
        <taxon>Evosea</taxon>
        <taxon>Variosea</taxon>
        <taxon>Cavosteliida</taxon>
        <taxon>Cavosteliaceae</taxon>
        <taxon>Planoprotostelium</taxon>
    </lineage>
</organism>
<evidence type="ECO:0000256" key="4">
    <source>
        <dbReference type="ARBA" id="ARBA00022598"/>
    </source>
</evidence>
<dbReference type="InterPro" id="IPR009008">
    <property type="entry name" value="Val/Leu/Ile-tRNA-synth_edit"/>
</dbReference>
<evidence type="ECO:0000259" key="14">
    <source>
        <dbReference type="Pfam" id="PF13603"/>
    </source>
</evidence>
<dbReference type="GO" id="GO:0032543">
    <property type="term" value="P:mitochondrial translation"/>
    <property type="evidence" value="ECO:0007669"/>
    <property type="project" value="TreeGrafter"/>
</dbReference>
<keyword evidence="7 11" id="KW-0648">Protein biosynthesis</keyword>
<dbReference type="InterPro" id="IPR009080">
    <property type="entry name" value="tRNAsynth_Ia_anticodon-bd"/>
</dbReference>
<keyword evidence="4 11" id="KW-0436">Ligase</keyword>
<dbReference type="InterPro" id="IPR014729">
    <property type="entry name" value="Rossmann-like_a/b/a_fold"/>
</dbReference>
<dbReference type="PRINTS" id="PR00985">
    <property type="entry name" value="TRNASYNTHLEU"/>
</dbReference>
<evidence type="ECO:0000256" key="5">
    <source>
        <dbReference type="ARBA" id="ARBA00022741"/>
    </source>
</evidence>
<evidence type="ECO:0000256" key="7">
    <source>
        <dbReference type="ARBA" id="ARBA00022917"/>
    </source>
</evidence>
<dbReference type="InterPro" id="IPR025709">
    <property type="entry name" value="Leu_tRNA-synth_edit"/>
</dbReference>
<dbReference type="FunFam" id="1.10.730.10:FF:000002">
    <property type="entry name" value="Leucine--tRNA ligase"/>
    <property type="match status" value="1"/>
</dbReference>
<dbReference type="SUPFAM" id="SSF47323">
    <property type="entry name" value="Anticodon-binding domain of a subclass of class I aminoacyl-tRNA synthetases"/>
    <property type="match status" value="1"/>
</dbReference>
<evidence type="ECO:0000256" key="8">
    <source>
        <dbReference type="ARBA" id="ARBA00023146"/>
    </source>
</evidence>
<dbReference type="EC" id="6.1.1.4" evidence="3"/>
<feature type="domain" description="Aminoacyl-tRNA synthetase class Ia" evidence="12">
    <location>
        <begin position="636"/>
        <end position="675"/>
    </location>
</feature>
<evidence type="ECO:0000259" key="13">
    <source>
        <dbReference type="Pfam" id="PF08264"/>
    </source>
</evidence>
<evidence type="ECO:0000313" key="15">
    <source>
        <dbReference type="EMBL" id="PRP87827.1"/>
    </source>
</evidence>
<dbReference type="STRING" id="1890364.A0A2P6NV34"/>
<dbReference type="FunFam" id="3.40.50.620:FF:000100">
    <property type="entry name" value="probable leucine--tRNA ligase, mitochondrial"/>
    <property type="match status" value="1"/>
</dbReference>
<evidence type="ECO:0000256" key="9">
    <source>
        <dbReference type="ARBA" id="ARBA00030520"/>
    </source>
</evidence>
<comment type="caution">
    <text evidence="15">The sequence shown here is derived from an EMBL/GenBank/DDBJ whole genome shotgun (WGS) entry which is preliminary data.</text>
</comment>
<dbReference type="PANTHER" id="PTHR43740">
    <property type="entry name" value="LEUCYL-TRNA SYNTHETASE"/>
    <property type="match status" value="1"/>
</dbReference>
<keyword evidence="6 11" id="KW-0067">ATP-binding</keyword>
<evidence type="ECO:0000256" key="6">
    <source>
        <dbReference type="ARBA" id="ARBA00022840"/>
    </source>
</evidence>
<name>A0A2P6NV34_9EUKA</name>
<evidence type="ECO:0000259" key="12">
    <source>
        <dbReference type="Pfam" id="PF00133"/>
    </source>
</evidence>
<feature type="domain" description="Aminoacyl-tRNA synthetase class Ia" evidence="12">
    <location>
        <begin position="46"/>
        <end position="247"/>
    </location>
</feature>
<dbReference type="FunCoup" id="A0A2P6NV34">
    <property type="interactions" value="334"/>
</dbReference>
<dbReference type="Gene3D" id="1.10.730.10">
    <property type="entry name" value="Isoleucyl-tRNA Synthetase, Domain 1"/>
    <property type="match status" value="1"/>
</dbReference>
<dbReference type="Pfam" id="PF13603">
    <property type="entry name" value="tRNA-synt_1_2"/>
    <property type="match status" value="1"/>
</dbReference>
<dbReference type="AlphaFoldDB" id="A0A2P6NV34"/>
<dbReference type="HAMAP" id="MF_00049_B">
    <property type="entry name" value="Leu_tRNA_synth_B"/>
    <property type="match status" value="1"/>
</dbReference>
<keyword evidence="5 11" id="KW-0547">Nucleotide-binding</keyword>
<dbReference type="Gene3D" id="3.40.50.620">
    <property type="entry name" value="HUPs"/>
    <property type="match status" value="2"/>
</dbReference>
<keyword evidence="16" id="KW-1185">Reference proteome</keyword>
<comment type="similarity">
    <text evidence="2 11">Belongs to the class-I aminoacyl-tRNA synthetase family.</text>
</comment>
<dbReference type="GO" id="GO:0002161">
    <property type="term" value="F:aminoacyl-tRNA deacylase activity"/>
    <property type="evidence" value="ECO:0007669"/>
    <property type="project" value="InterPro"/>
</dbReference>
<gene>
    <name evidence="15" type="ORF">PROFUN_04301</name>
</gene>
<dbReference type="InterPro" id="IPR002300">
    <property type="entry name" value="aa-tRNA-synth_Ia"/>
</dbReference>
<feature type="domain" description="Methionyl/Valyl/Leucyl/Isoleucyl-tRNA synthetase anticodon-binding" evidence="13">
    <location>
        <begin position="740"/>
        <end position="867"/>
    </location>
</feature>
<reference evidence="15 16" key="1">
    <citation type="journal article" date="2018" name="Genome Biol. Evol.">
        <title>Multiple Roots of Fruiting Body Formation in Amoebozoa.</title>
        <authorList>
            <person name="Hillmann F."/>
            <person name="Forbes G."/>
            <person name="Novohradska S."/>
            <person name="Ferling I."/>
            <person name="Riege K."/>
            <person name="Groth M."/>
            <person name="Westermann M."/>
            <person name="Marz M."/>
            <person name="Spaller T."/>
            <person name="Winckler T."/>
            <person name="Schaap P."/>
            <person name="Glockner G."/>
        </authorList>
    </citation>
    <scope>NUCLEOTIDE SEQUENCE [LARGE SCALE GENOMIC DNA]</scope>
    <source>
        <strain evidence="15 16">Jena</strain>
    </source>
</reference>
<evidence type="ECO:0000313" key="16">
    <source>
        <dbReference type="Proteomes" id="UP000241769"/>
    </source>
</evidence>
<dbReference type="InterPro" id="IPR013155">
    <property type="entry name" value="M/V/L/I-tRNA-synth_anticd-bd"/>
</dbReference>
<accession>A0A2P6NV34</accession>
<dbReference type="SUPFAM" id="SSF50677">
    <property type="entry name" value="ValRS/IleRS/LeuRS editing domain"/>
    <property type="match status" value="1"/>
</dbReference>
<dbReference type="PROSITE" id="PS00178">
    <property type="entry name" value="AA_TRNA_LIGASE_I"/>
    <property type="match status" value="1"/>
</dbReference>
<feature type="domain" description="Leucyl-tRNA synthetase editing" evidence="14">
    <location>
        <begin position="251"/>
        <end position="428"/>
    </location>
</feature>
<dbReference type="Proteomes" id="UP000241769">
    <property type="component" value="Unassembled WGS sequence"/>
</dbReference>
<comment type="subcellular location">
    <subcellularLocation>
        <location evidence="1">Mitochondrion matrix</location>
    </subcellularLocation>
</comment>
<dbReference type="OrthoDB" id="15954at2759"/>
<dbReference type="InterPro" id="IPR002302">
    <property type="entry name" value="Leu-tRNA-ligase"/>
</dbReference>
<dbReference type="GO" id="GO:0006429">
    <property type="term" value="P:leucyl-tRNA aminoacylation"/>
    <property type="evidence" value="ECO:0007669"/>
    <property type="project" value="InterPro"/>
</dbReference>
<keyword evidence="8 11" id="KW-0030">Aminoacyl-tRNA synthetase</keyword>